<protein>
    <recommendedName>
        <fullName evidence="6">BTB domain-containing protein</fullName>
    </recommendedName>
</protein>
<dbReference type="Proteomes" id="UP001620626">
    <property type="component" value="Unassembled WGS sequence"/>
</dbReference>
<dbReference type="Gene3D" id="1.25.40.420">
    <property type="match status" value="1"/>
</dbReference>
<dbReference type="InterPro" id="IPR008974">
    <property type="entry name" value="TRAF-like"/>
</dbReference>
<evidence type="ECO:0000259" key="3">
    <source>
        <dbReference type="PROSITE" id="PS50144"/>
    </source>
</evidence>
<feature type="region of interest" description="Disordered" evidence="1">
    <location>
        <begin position="621"/>
        <end position="648"/>
    </location>
</feature>
<dbReference type="Pfam" id="PF00651">
    <property type="entry name" value="BTB"/>
    <property type="match status" value="1"/>
</dbReference>
<dbReference type="PROSITE" id="PS50144">
    <property type="entry name" value="MATH"/>
    <property type="match status" value="2"/>
</dbReference>
<dbReference type="InterPro" id="IPR011333">
    <property type="entry name" value="SKP1/BTB/POZ_sf"/>
</dbReference>
<sequence>MLSSSKPRNSMGRMKNLLSSGEDADVHFLVGEGEGKAFVPAHKLILKSTSDVFKAMFHFDSQQKGKAENASADIPLIEVPDVEVGAFKVMLSFIYADDLSGLDGDNAMAVLYAAKKYGISELVVPCVQMPIPKLRNVFLAISRARLFGLEDFADQCLRYICQNAGQLFETEEFLQINQNLLYELLDFDQLVINNELEIWKACRQNAIECSAENRRSKLGPALFKIRFPLISTEHFSKSIVPSGVLTIEEFMGVYHFHCHPNSCGVPGGGIYPLKFPTQTRISDWNMPRGNNRGTLAMEIEKFSEFSREKVGTDRESEAVVLIKGLPWKIWAEIRTQKGQRNNAEKCLALFLWCAASEKETNWSCKCSATFRIISQKSGAKDLTGKFSDRLFNNKANNCGLVGFTFAELMDPGRGLCDKNEDKLTVVVDVIVEEQEQKVDNKLNSDPNKSNGTILMEIDKLSEYSREISRSERISEAVQIKGLSWKIVTEIEIEEENNEKCLGFYLWCTTAPTATAEEGEDWSCKFSTNFRIVPQKSGAKDFSRKLTYNFVNNKPNDFGFTNFITFSELMDEDKGFYDKNEDKVTLAIDVAVNERKGTKRKLAIADQQRSPASGDVLRSVDGAQNAQSEHHYPSPLTPGGVHTPRRLSAHNSPNIPSYFPLPPKSASKNNNFLKLILLCLVSLCCSFWLRCSALALWLTAHTRSGARGAADGAETVGVADGAETVGVADGAATAGAVDGVATDGAEVGDADKLKENGNDLEATATDFNGISDER</sequence>
<organism evidence="4 5">
    <name type="scientific">Heterodera trifolii</name>
    <dbReference type="NCBI Taxonomy" id="157864"/>
    <lineage>
        <taxon>Eukaryota</taxon>
        <taxon>Metazoa</taxon>
        <taxon>Ecdysozoa</taxon>
        <taxon>Nematoda</taxon>
        <taxon>Chromadorea</taxon>
        <taxon>Rhabditida</taxon>
        <taxon>Tylenchina</taxon>
        <taxon>Tylenchomorpha</taxon>
        <taxon>Tylenchoidea</taxon>
        <taxon>Heteroderidae</taxon>
        <taxon>Heteroderinae</taxon>
        <taxon>Heterodera</taxon>
    </lineage>
</organism>
<dbReference type="InterPro" id="IPR000210">
    <property type="entry name" value="BTB/POZ_dom"/>
</dbReference>
<accession>A0ABD2KNM7</accession>
<gene>
    <name evidence="4" type="ORF">niasHT_027206</name>
</gene>
<dbReference type="SUPFAM" id="SSF49599">
    <property type="entry name" value="TRAF domain-like"/>
    <property type="match status" value="2"/>
</dbReference>
<dbReference type="SMART" id="SM00061">
    <property type="entry name" value="MATH"/>
    <property type="match status" value="1"/>
</dbReference>
<dbReference type="AlphaFoldDB" id="A0ABD2KNM7"/>
<evidence type="ECO:0008006" key="6">
    <source>
        <dbReference type="Google" id="ProtNLM"/>
    </source>
</evidence>
<dbReference type="InterPro" id="IPR011705">
    <property type="entry name" value="BACK"/>
</dbReference>
<reference evidence="4 5" key="1">
    <citation type="submission" date="2024-10" db="EMBL/GenBank/DDBJ databases">
        <authorList>
            <person name="Kim D."/>
        </authorList>
    </citation>
    <scope>NUCLEOTIDE SEQUENCE [LARGE SCALE GENOMIC DNA]</scope>
    <source>
        <strain evidence="4">BH-2024</strain>
    </source>
</reference>
<evidence type="ECO:0000313" key="4">
    <source>
        <dbReference type="EMBL" id="KAL3104496.1"/>
    </source>
</evidence>
<evidence type="ECO:0000256" key="1">
    <source>
        <dbReference type="SAM" id="MobiDB-lite"/>
    </source>
</evidence>
<dbReference type="InterPro" id="IPR002083">
    <property type="entry name" value="MATH/TRAF_dom"/>
</dbReference>
<dbReference type="Gene3D" id="3.30.710.10">
    <property type="entry name" value="Potassium Channel Kv1.1, Chain A"/>
    <property type="match status" value="1"/>
</dbReference>
<feature type="domain" description="BTB" evidence="2">
    <location>
        <begin position="24"/>
        <end position="103"/>
    </location>
</feature>
<dbReference type="SMART" id="SM00225">
    <property type="entry name" value="BTB"/>
    <property type="match status" value="1"/>
</dbReference>
<dbReference type="SMART" id="SM00875">
    <property type="entry name" value="BACK"/>
    <property type="match status" value="1"/>
</dbReference>
<dbReference type="PANTHER" id="PTHR45774">
    <property type="entry name" value="BTB/POZ DOMAIN-CONTAINING"/>
    <property type="match status" value="1"/>
</dbReference>
<proteinExistence type="predicted"/>
<dbReference type="PANTHER" id="PTHR45774:SF3">
    <property type="entry name" value="BTB (POZ) DOMAIN-CONTAINING 2B-RELATED"/>
    <property type="match status" value="1"/>
</dbReference>
<comment type="caution">
    <text evidence="4">The sequence shown here is derived from an EMBL/GenBank/DDBJ whole genome shotgun (WGS) entry which is preliminary data.</text>
</comment>
<feature type="domain" description="MATH" evidence="3">
    <location>
        <begin position="450"/>
        <end position="587"/>
    </location>
</feature>
<name>A0ABD2KNM7_9BILA</name>
<evidence type="ECO:0000259" key="2">
    <source>
        <dbReference type="PROSITE" id="PS50097"/>
    </source>
</evidence>
<feature type="region of interest" description="Disordered" evidence="1">
    <location>
        <begin position="747"/>
        <end position="773"/>
    </location>
</feature>
<dbReference type="PROSITE" id="PS50097">
    <property type="entry name" value="BTB"/>
    <property type="match status" value="1"/>
</dbReference>
<evidence type="ECO:0000313" key="5">
    <source>
        <dbReference type="Proteomes" id="UP001620626"/>
    </source>
</evidence>
<dbReference type="Pfam" id="PF07707">
    <property type="entry name" value="BACK"/>
    <property type="match status" value="1"/>
</dbReference>
<keyword evidence="5" id="KW-1185">Reference proteome</keyword>
<dbReference type="Gene3D" id="2.60.210.10">
    <property type="entry name" value="Apoptosis, Tumor Necrosis Factor Receptor Associated Protein 2, Chain A"/>
    <property type="match status" value="2"/>
</dbReference>
<dbReference type="SUPFAM" id="SSF54695">
    <property type="entry name" value="POZ domain"/>
    <property type="match status" value="1"/>
</dbReference>
<dbReference type="Pfam" id="PF22486">
    <property type="entry name" value="MATH_2"/>
    <property type="match status" value="2"/>
</dbReference>
<feature type="domain" description="MATH" evidence="3">
    <location>
        <begin position="292"/>
        <end position="429"/>
    </location>
</feature>
<dbReference type="EMBL" id="JBICBT010000710">
    <property type="protein sequence ID" value="KAL3104496.1"/>
    <property type="molecule type" value="Genomic_DNA"/>
</dbReference>